<feature type="transmembrane region" description="Helical" evidence="1">
    <location>
        <begin position="131"/>
        <end position="151"/>
    </location>
</feature>
<dbReference type="AlphaFoldDB" id="A0A7W8E5A6"/>
<organism evidence="2 3">
    <name type="scientific">Granulicella aggregans</name>
    <dbReference type="NCBI Taxonomy" id="474949"/>
    <lineage>
        <taxon>Bacteria</taxon>
        <taxon>Pseudomonadati</taxon>
        <taxon>Acidobacteriota</taxon>
        <taxon>Terriglobia</taxon>
        <taxon>Terriglobales</taxon>
        <taxon>Acidobacteriaceae</taxon>
        <taxon>Granulicella</taxon>
    </lineage>
</organism>
<comment type="caution">
    <text evidence="2">The sequence shown here is derived from an EMBL/GenBank/DDBJ whole genome shotgun (WGS) entry which is preliminary data.</text>
</comment>
<sequence length="527" mass="57746">MPEEAFEYSFSDRFLPIFGVAFYCLICGFLFGLIRHANGGIFTYALDDAYIHLALSDTIAHGTYGINLGEITSPSSSLLWPFLLAPFAGLSWFTYVPLMLNFLFGSAAAWLFGAFIVDLRRRQNSPASNLWSGLSIIALIFIGNLPGLTFIAMEHTLQVLVAAACAWGIVICLRGRRIPWWCIAAALLGPSIRYENLGITLALALALWSQRRRGAAVLLCGISVMPLIGFSVFLRRHGLPALPLSVLVKGHATAGQHQLHSAVALHLAELADNLKHPIVWIIILLFLIIVAGCFAEVKTERRLAIFGAAAAVALHILIGRFGWLNRYEVYLVVFATLVVLQLDWRRPRLAPVWYTAGLVICSILYVRGTLIIAPAAHSIYTQQFQTSRLTHALPALNVAVNDLGLVAYHHPRSQYVLDLAGLASADAALKPHTTAWMKDIVLRHQVGLVAIYPDWFPAVPSSWEKIGELCRGGFNPCVSYYATAVDNAQVRDSFINLTHALPPGVTFTLDGRPAISPDGSHPQVQTP</sequence>
<feature type="transmembrane region" description="Helical" evidence="1">
    <location>
        <begin position="157"/>
        <end position="173"/>
    </location>
</feature>
<evidence type="ECO:0000313" key="3">
    <source>
        <dbReference type="Proteomes" id="UP000540989"/>
    </source>
</evidence>
<reference evidence="2 3" key="1">
    <citation type="submission" date="2020-08" db="EMBL/GenBank/DDBJ databases">
        <title>Genomic Encyclopedia of Type Strains, Phase IV (KMG-V): Genome sequencing to study the core and pangenomes of soil and plant-associated prokaryotes.</title>
        <authorList>
            <person name="Whitman W."/>
        </authorList>
    </citation>
    <scope>NUCLEOTIDE SEQUENCE [LARGE SCALE GENOMIC DNA]</scope>
    <source>
        <strain evidence="2 3">M8UP14</strain>
    </source>
</reference>
<feature type="transmembrane region" description="Helical" evidence="1">
    <location>
        <begin position="14"/>
        <end position="34"/>
    </location>
</feature>
<keyword evidence="1" id="KW-0472">Membrane</keyword>
<gene>
    <name evidence="2" type="ORF">HDF16_004612</name>
</gene>
<dbReference type="EMBL" id="JACHIP010000007">
    <property type="protein sequence ID" value="MBB5059883.1"/>
    <property type="molecule type" value="Genomic_DNA"/>
</dbReference>
<feature type="transmembrane region" description="Helical" evidence="1">
    <location>
        <begin position="102"/>
        <end position="119"/>
    </location>
</feature>
<keyword evidence="1" id="KW-0812">Transmembrane</keyword>
<proteinExistence type="predicted"/>
<feature type="transmembrane region" description="Helical" evidence="1">
    <location>
        <begin position="304"/>
        <end position="323"/>
    </location>
</feature>
<accession>A0A7W8E5A6</accession>
<feature type="transmembrane region" description="Helical" evidence="1">
    <location>
        <begin position="352"/>
        <end position="376"/>
    </location>
</feature>
<feature type="transmembrane region" description="Helical" evidence="1">
    <location>
        <begin position="278"/>
        <end position="297"/>
    </location>
</feature>
<evidence type="ECO:0000313" key="2">
    <source>
        <dbReference type="EMBL" id="MBB5059883.1"/>
    </source>
</evidence>
<feature type="transmembrane region" description="Helical" evidence="1">
    <location>
        <begin position="215"/>
        <end position="234"/>
    </location>
</feature>
<protein>
    <recommendedName>
        <fullName evidence="4">Dolichyl-phosphate-mannose-protein mannosyltransferase</fullName>
    </recommendedName>
</protein>
<keyword evidence="1" id="KW-1133">Transmembrane helix</keyword>
<evidence type="ECO:0008006" key="4">
    <source>
        <dbReference type="Google" id="ProtNLM"/>
    </source>
</evidence>
<evidence type="ECO:0000256" key="1">
    <source>
        <dbReference type="SAM" id="Phobius"/>
    </source>
</evidence>
<dbReference type="RefSeq" id="WP_184221793.1">
    <property type="nucleotide sequence ID" value="NZ_JACHIP010000007.1"/>
</dbReference>
<keyword evidence="3" id="KW-1185">Reference proteome</keyword>
<name>A0A7W8E5A6_9BACT</name>
<dbReference type="Proteomes" id="UP000540989">
    <property type="component" value="Unassembled WGS sequence"/>
</dbReference>